<dbReference type="Proteomes" id="UP000494165">
    <property type="component" value="Unassembled WGS sequence"/>
</dbReference>
<comment type="caution">
    <text evidence="1">The sequence shown here is derived from an EMBL/GenBank/DDBJ whole genome shotgun (WGS) entry which is preliminary data.</text>
</comment>
<proteinExistence type="predicted"/>
<accession>A0A8S1EBY4</accession>
<evidence type="ECO:0000313" key="1">
    <source>
        <dbReference type="EMBL" id="CAB3387727.1"/>
    </source>
</evidence>
<protein>
    <submittedName>
        <fullName evidence="1">Uncharacterized protein</fullName>
    </submittedName>
</protein>
<keyword evidence="2" id="KW-1185">Reference proteome</keyword>
<organism evidence="1 2">
    <name type="scientific">Cloeon dipterum</name>
    <dbReference type="NCBI Taxonomy" id="197152"/>
    <lineage>
        <taxon>Eukaryota</taxon>
        <taxon>Metazoa</taxon>
        <taxon>Ecdysozoa</taxon>
        <taxon>Arthropoda</taxon>
        <taxon>Hexapoda</taxon>
        <taxon>Insecta</taxon>
        <taxon>Pterygota</taxon>
        <taxon>Palaeoptera</taxon>
        <taxon>Ephemeroptera</taxon>
        <taxon>Pisciforma</taxon>
        <taxon>Baetidae</taxon>
        <taxon>Cloeon</taxon>
    </lineage>
</organism>
<dbReference type="AlphaFoldDB" id="A0A8S1EBY4"/>
<sequence>MGVGVTINKGPAGISREPGELLLLFGVYSRLKYYGNFTLLLLAGQWPYLNTFCELFGSLVPSSLEENVQQNLGPHLHLRAKIYEKRVRREDSLFNS</sequence>
<dbReference type="EMBL" id="CADEPI010000616">
    <property type="protein sequence ID" value="CAB3387727.1"/>
    <property type="molecule type" value="Genomic_DNA"/>
</dbReference>
<evidence type="ECO:0000313" key="2">
    <source>
        <dbReference type="Proteomes" id="UP000494165"/>
    </source>
</evidence>
<name>A0A8S1EBY4_9INSE</name>
<gene>
    <name evidence="1" type="ORF">CLODIP_2_CD01652</name>
</gene>
<reference evidence="1 2" key="1">
    <citation type="submission" date="2020-04" db="EMBL/GenBank/DDBJ databases">
        <authorList>
            <person name="Alioto T."/>
            <person name="Alioto T."/>
            <person name="Gomez Garrido J."/>
        </authorList>
    </citation>
    <scope>NUCLEOTIDE SEQUENCE [LARGE SCALE GENOMIC DNA]</scope>
</reference>